<protein>
    <recommendedName>
        <fullName evidence="13">Crossover junction endonuclease MUS81</fullName>
        <ecNumber evidence="13">3.1.22.-</ecNumber>
    </recommendedName>
</protein>
<keyword evidence="9 13" id="KW-0460">Magnesium</keyword>
<dbReference type="GO" id="GO:0046872">
    <property type="term" value="F:metal ion binding"/>
    <property type="evidence" value="ECO:0007669"/>
    <property type="project" value="UniProtKB-UniRule"/>
</dbReference>
<comment type="function">
    <text evidence="13">Interacts with EME1 to form a DNA structure-specific endonuclease with substrate preference for branched DNA structures with a 5'-end at the branch nick. Typical substrates include 3'-flap structures, D-loops, replication forks and nicked Holliday junctions. May be required in mitosis for the processing of stalled or collapsed replication fork intermediates. May be required in meiosis for the repair of meiosis-specific double strand breaks subsequent to single-end invasion (SEI).</text>
</comment>
<dbReference type="Proteomes" id="UP000015102">
    <property type="component" value="Unassembled WGS sequence"/>
</dbReference>
<evidence type="ECO:0000256" key="6">
    <source>
        <dbReference type="ARBA" id="ARBA00022759"/>
    </source>
</evidence>
<dbReference type="PANTHER" id="PTHR13451">
    <property type="entry name" value="CLASS II CROSSOVER JUNCTION ENDONUCLEASE MUS81"/>
    <property type="match status" value="1"/>
</dbReference>
<dbReference type="GO" id="GO:0003677">
    <property type="term" value="F:DNA binding"/>
    <property type="evidence" value="ECO:0007669"/>
    <property type="project" value="UniProtKB-UniRule"/>
</dbReference>
<sequence>MSTQRIQIRLKDPNPVFTKWLEKWYQHAKEKNSKSQTNLKTALESLKKFPLELKSGKDCYILEGFGAKLCEMIDQELKTYQNQPPSTFESDVKEVIKKVKKTASTKSKAAQKAVAQQSQPLQQVVMNSGTFRIILLVDTAETSGKSKKDLDDTRLFLESFKVQYEVRRLSVGDFAWICRDSSGNEFVIPYILERKRMDDLAGSIKDGRYSEQKYRLKSSGIPNLIYLIEDHKNNDRLGLPLGNLKQAAVNTQIHSGFQIKHTRTHKDSMMYIKELPNLNKQDYVIGMLSFSDFQNSTAKNKGIQIREIFIKQLIQLKFLTTEKAIAITEIYPTPRALLEAYDECDSIEEKERRCLTVRDLNTITASYNT</sequence>
<dbReference type="OMA" id="VVRTENH"/>
<proteinExistence type="inferred from homology"/>
<dbReference type="GO" id="GO:0031297">
    <property type="term" value="P:replication fork processing"/>
    <property type="evidence" value="ECO:0007669"/>
    <property type="project" value="UniProtKB-ARBA"/>
</dbReference>
<evidence type="ECO:0000256" key="2">
    <source>
        <dbReference type="ARBA" id="ARBA00004123"/>
    </source>
</evidence>
<keyword evidence="5 13" id="KW-0479">Metal-binding</keyword>
<comment type="similarity">
    <text evidence="3 13">Belongs to the XPF family.</text>
</comment>
<evidence type="ECO:0000256" key="13">
    <source>
        <dbReference type="RuleBase" id="RU369042"/>
    </source>
</evidence>
<dbReference type="CDD" id="cd20074">
    <property type="entry name" value="XPF_nuclease_Mus81"/>
    <property type="match status" value="1"/>
</dbReference>
<evidence type="ECO:0000256" key="8">
    <source>
        <dbReference type="ARBA" id="ARBA00022801"/>
    </source>
</evidence>
<dbReference type="GO" id="GO:0048476">
    <property type="term" value="C:Holliday junction resolvase complex"/>
    <property type="evidence" value="ECO:0007669"/>
    <property type="project" value="UniProtKB-UniRule"/>
</dbReference>
<evidence type="ECO:0000256" key="7">
    <source>
        <dbReference type="ARBA" id="ARBA00022763"/>
    </source>
</evidence>
<dbReference type="PANTHER" id="PTHR13451:SF0">
    <property type="entry name" value="CROSSOVER JUNCTION ENDONUCLEASE MUS81"/>
    <property type="match status" value="1"/>
</dbReference>
<evidence type="ECO:0000256" key="1">
    <source>
        <dbReference type="ARBA" id="ARBA00001946"/>
    </source>
</evidence>
<name>T1GFA5_MEGSC</name>
<dbReference type="EMBL" id="CAQQ02389586">
    <property type="status" value="NOT_ANNOTATED_CDS"/>
    <property type="molecule type" value="Genomic_DNA"/>
</dbReference>
<dbReference type="FunFam" id="3.40.50.10130:FF:000003">
    <property type="entry name" value="Crossover junction endonuclease MUS81"/>
    <property type="match status" value="1"/>
</dbReference>
<dbReference type="SMART" id="SM00891">
    <property type="entry name" value="ERCC4"/>
    <property type="match status" value="1"/>
</dbReference>
<dbReference type="GO" id="GO:0048257">
    <property type="term" value="F:3'-flap endonuclease activity"/>
    <property type="evidence" value="ECO:0007669"/>
    <property type="project" value="TreeGrafter"/>
</dbReference>
<comment type="cofactor">
    <cofactor evidence="1 13">
        <name>Mg(2+)</name>
        <dbReference type="ChEBI" id="CHEBI:18420"/>
    </cofactor>
</comment>
<dbReference type="GO" id="GO:0005634">
    <property type="term" value="C:nucleus"/>
    <property type="evidence" value="ECO:0007669"/>
    <property type="project" value="UniProtKB-SubCell"/>
</dbReference>
<feature type="domain" description="ERCC4" evidence="14">
    <location>
        <begin position="134"/>
        <end position="232"/>
    </location>
</feature>
<dbReference type="GO" id="GO:0000727">
    <property type="term" value="P:double-strand break repair via break-induced replication"/>
    <property type="evidence" value="ECO:0007669"/>
    <property type="project" value="UniProtKB-UniRule"/>
</dbReference>
<evidence type="ECO:0000256" key="9">
    <source>
        <dbReference type="ARBA" id="ARBA00022842"/>
    </source>
</evidence>
<evidence type="ECO:0000256" key="11">
    <source>
        <dbReference type="ARBA" id="ARBA00023204"/>
    </source>
</evidence>
<dbReference type="GO" id="GO:0000712">
    <property type="term" value="P:resolution of meiotic recombination intermediates"/>
    <property type="evidence" value="ECO:0007669"/>
    <property type="project" value="TreeGrafter"/>
</dbReference>
<dbReference type="STRING" id="36166.T1GFA5"/>
<dbReference type="InterPro" id="IPR010996">
    <property type="entry name" value="HHH_MUS81"/>
</dbReference>
<dbReference type="InterPro" id="IPR011335">
    <property type="entry name" value="Restrct_endonuc-II-like"/>
</dbReference>
<dbReference type="FunFam" id="1.10.150.110:FF:000001">
    <property type="entry name" value="Putative Crossover junction endonuclease MUS81"/>
    <property type="match status" value="1"/>
</dbReference>
<dbReference type="EnsemblMetazoa" id="MESCA002042-RA">
    <property type="protein sequence ID" value="MESCA002042-PA"/>
    <property type="gene ID" value="MESCA002042"/>
</dbReference>
<evidence type="ECO:0000256" key="5">
    <source>
        <dbReference type="ARBA" id="ARBA00022723"/>
    </source>
</evidence>
<keyword evidence="10 13" id="KW-0233">DNA recombination</keyword>
<dbReference type="HOGENOM" id="CLU_014329_1_2_1"/>
<dbReference type="Pfam" id="PF21292">
    <property type="entry name" value="EME1-MUS81_C"/>
    <property type="match status" value="1"/>
</dbReference>
<keyword evidence="4 13" id="KW-0540">Nuclease</keyword>
<keyword evidence="8 13" id="KW-0378">Hydrolase</keyword>
<accession>T1GFA5</accession>
<dbReference type="InterPro" id="IPR047416">
    <property type="entry name" value="XPF_nuclease_Mus81"/>
</dbReference>
<keyword evidence="12 13" id="KW-0539">Nucleus</keyword>
<dbReference type="InterPro" id="IPR006166">
    <property type="entry name" value="ERCC4_domain"/>
</dbReference>
<comment type="subcellular location">
    <subcellularLocation>
        <location evidence="2 13">Nucleus</location>
    </subcellularLocation>
</comment>
<dbReference type="Gene3D" id="1.10.150.110">
    <property type="entry name" value="DNA polymerase beta, N-terminal domain-like"/>
    <property type="match status" value="1"/>
</dbReference>
<dbReference type="SUPFAM" id="SSF52980">
    <property type="entry name" value="Restriction endonuclease-like"/>
    <property type="match status" value="1"/>
</dbReference>
<dbReference type="SUPFAM" id="SSF47802">
    <property type="entry name" value="DNA polymerase beta, N-terminal domain-like"/>
    <property type="match status" value="1"/>
</dbReference>
<keyword evidence="16" id="KW-1185">Reference proteome</keyword>
<dbReference type="InterPro" id="IPR042530">
    <property type="entry name" value="EME1/EME2_C"/>
</dbReference>
<dbReference type="Pfam" id="PF02732">
    <property type="entry name" value="ERCC4"/>
    <property type="match status" value="1"/>
</dbReference>
<reference evidence="15" key="2">
    <citation type="submission" date="2015-06" db="UniProtKB">
        <authorList>
            <consortium name="EnsemblMetazoa"/>
        </authorList>
    </citation>
    <scope>IDENTIFICATION</scope>
</reference>
<dbReference type="Gene3D" id="1.10.150.670">
    <property type="entry name" value="Crossover junction endonuclease EME1, DNA-binding domain"/>
    <property type="match status" value="1"/>
</dbReference>
<dbReference type="Pfam" id="PF14716">
    <property type="entry name" value="HHH_8"/>
    <property type="match status" value="1"/>
</dbReference>
<evidence type="ECO:0000259" key="14">
    <source>
        <dbReference type="SMART" id="SM00891"/>
    </source>
</evidence>
<comment type="subunit">
    <text evidence="13">Interacts with EME1.</text>
</comment>
<evidence type="ECO:0000256" key="4">
    <source>
        <dbReference type="ARBA" id="ARBA00022722"/>
    </source>
</evidence>
<keyword evidence="7 13" id="KW-0227">DNA damage</keyword>
<dbReference type="InterPro" id="IPR027421">
    <property type="entry name" value="DNA_pol_lamdba_lyase_dom_sf"/>
</dbReference>
<keyword evidence="11 13" id="KW-0234">DNA repair</keyword>
<evidence type="ECO:0000256" key="3">
    <source>
        <dbReference type="ARBA" id="ARBA00010015"/>
    </source>
</evidence>
<evidence type="ECO:0000313" key="16">
    <source>
        <dbReference type="Proteomes" id="UP000015102"/>
    </source>
</evidence>
<dbReference type="Gene3D" id="3.40.50.10130">
    <property type="match status" value="1"/>
</dbReference>
<dbReference type="EC" id="3.1.22.-" evidence="13"/>
<dbReference type="GO" id="GO:0006308">
    <property type="term" value="P:DNA catabolic process"/>
    <property type="evidence" value="ECO:0007669"/>
    <property type="project" value="UniProtKB-UniRule"/>
</dbReference>
<organism evidence="15 16">
    <name type="scientific">Megaselia scalaris</name>
    <name type="common">Humpbacked fly</name>
    <name type="synonym">Phora scalaris</name>
    <dbReference type="NCBI Taxonomy" id="36166"/>
    <lineage>
        <taxon>Eukaryota</taxon>
        <taxon>Metazoa</taxon>
        <taxon>Ecdysozoa</taxon>
        <taxon>Arthropoda</taxon>
        <taxon>Hexapoda</taxon>
        <taxon>Insecta</taxon>
        <taxon>Pterygota</taxon>
        <taxon>Neoptera</taxon>
        <taxon>Endopterygota</taxon>
        <taxon>Diptera</taxon>
        <taxon>Brachycera</taxon>
        <taxon>Muscomorpha</taxon>
        <taxon>Platypezoidea</taxon>
        <taxon>Phoridae</taxon>
        <taxon>Megaseliini</taxon>
        <taxon>Megaselia</taxon>
    </lineage>
</organism>
<keyword evidence="6 13" id="KW-0255">Endonuclease</keyword>
<dbReference type="AlphaFoldDB" id="T1GFA5"/>
<evidence type="ECO:0000256" key="10">
    <source>
        <dbReference type="ARBA" id="ARBA00023172"/>
    </source>
</evidence>
<dbReference type="GO" id="GO:0008821">
    <property type="term" value="F:crossover junction DNA endonuclease activity"/>
    <property type="evidence" value="ECO:0007669"/>
    <property type="project" value="UniProtKB-UniRule"/>
</dbReference>
<dbReference type="GO" id="GO:0031573">
    <property type="term" value="P:mitotic intra-S DNA damage checkpoint signaling"/>
    <property type="evidence" value="ECO:0007669"/>
    <property type="project" value="TreeGrafter"/>
</dbReference>
<dbReference type="InterPro" id="IPR033309">
    <property type="entry name" value="Mus81"/>
</dbReference>
<evidence type="ECO:0000256" key="12">
    <source>
        <dbReference type="ARBA" id="ARBA00023242"/>
    </source>
</evidence>
<reference evidence="16" key="1">
    <citation type="submission" date="2013-02" db="EMBL/GenBank/DDBJ databases">
        <authorList>
            <person name="Hughes D."/>
        </authorList>
    </citation>
    <scope>NUCLEOTIDE SEQUENCE</scope>
    <source>
        <strain>Durham</strain>
        <strain evidence="16">NC isolate 2 -- Noor lab</strain>
    </source>
</reference>
<evidence type="ECO:0000313" key="15">
    <source>
        <dbReference type="EnsemblMetazoa" id="MESCA002042-PA"/>
    </source>
</evidence>